<dbReference type="GO" id="GO:0046503">
    <property type="term" value="P:glycerolipid catabolic process"/>
    <property type="evidence" value="ECO:0007669"/>
    <property type="project" value="TreeGrafter"/>
</dbReference>
<gene>
    <name evidence="2" type="ORF">HHL25_09090</name>
</gene>
<dbReference type="InterPro" id="IPR050471">
    <property type="entry name" value="AB_hydrolase"/>
</dbReference>
<accession>A0A7Y0AVL1</accession>
<evidence type="ECO:0000313" key="2">
    <source>
        <dbReference type="EMBL" id="NML74274.1"/>
    </source>
</evidence>
<reference evidence="2 3" key="1">
    <citation type="submission" date="2020-04" db="EMBL/GenBank/DDBJ databases">
        <title>Rhizobium sp. S-51 isolated from soil.</title>
        <authorList>
            <person name="Dahal R.H."/>
        </authorList>
    </citation>
    <scope>NUCLEOTIDE SEQUENCE [LARGE SCALE GENOMIC DNA]</scope>
    <source>
        <strain evidence="2 3">S-51</strain>
    </source>
</reference>
<dbReference type="AlphaFoldDB" id="A0A7Y0AVL1"/>
<name>A0A7Y0AVL1_9HYPH</name>
<proteinExistence type="predicted"/>
<dbReference type="Proteomes" id="UP000541470">
    <property type="component" value="Unassembled WGS sequence"/>
</dbReference>
<dbReference type="Gene3D" id="3.40.50.1820">
    <property type="entry name" value="alpha/beta hydrolase"/>
    <property type="match status" value="1"/>
</dbReference>
<dbReference type="SUPFAM" id="SSF53474">
    <property type="entry name" value="alpha/beta-Hydrolases"/>
    <property type="match status" value="1"/>
</dbReference>
<organism evidence="2 3">
    <name type="scientific">Rhizobium terricola</name>
    <dbReference type="NCBI Taxonomy" id="2728849"/>
    <lineage>
        <taxon>Bacteria</taxon>
        <taxon>Pseudomonadati</taxon>
        <taxon>Pseudomonadota</taxon>
        <taxon>Alphaproteobacteria</taxon>
        <taxon>Hyphomicrobiales</taxon>
        <taxon>Rhizobiaceae</taxon>
        <taxon>Rhizobium/Agrobacterium group</taxon>
        <taxon>Rhizobium</taxon>
    </lineage>
</organism>
<dbReference type="Pfam" id="PF00561">
    <property type="entry name" value="Abhydrolase_1"/>
    <property type="match status" value="1"/>
</dbReference>
<evidence type="ECO:0000313" key="3">
    <source>
        <dbReference type="Proteomes" id="UP000541470"/>
    </source>
</evidence>
<feature type="domain" description="AB hydrolase-1" evidence="1">
    <location>
        <begin position="35"/>
        <end position="273"/>
    </location>
</feature>
<dbReference type="InterPro" id="IPR000073">
    <property type="entry name" value="AB_hydrolase_1"/>
</dbReference>
<keyword evidence="3" id="KW-1185">Reference proteome</keyword>
<dbReference type="GO" id="GO:0004806">
    <property type="term" value="F:triacylglycerol lipase activity"/>
    <property type="evidence" value="ECO:0007669"/>
    <property type="project" value="TreeGrafter"/>
</dbReference>
<comment type="caution">
    <text evidence="2">The sequence shown here is derived from an EMBL/GenBank/DDBJ whole genome shotgun (WGS) entry which is preliminary data.</text>
</comment>
<sequence>MTAGYDQGFVEQRVATADGLTLYTRIYGAGLGGLPVVCLPGLTRNSRDFHQLAIVLSTAATRPRRVITIDSRGRGRSDWDEDKSRYTLPVEAGDVVSVLDALQIDRAGFIGTSRGGLILHLLAASHADRIAGAVLNDIGPVIELEGLRQIQAYLGRDRRPDDVSEATTILKEIHGPSFPALGEGDWRDMADAIYRERDGRIVADFDPAIADQVRALDLSQPVPDLWPLFETLKQVPLMTVRGATSRLLSAETLKEMTQRAPDMEALTVPGQGHAPILHVGDIPARLAGFLDRRVR</sequence>
<keyword evidence="2" id="KW-0378">Hydrolase</keyword>
<dbReference type="InterPro" id="IPR029058">
    <property type="entry name" value="AB_hydrolase_fold"/>
</dbReference>
<dbReference type="RefSeq" id="WP_169589269.1">
    <property type="nucleotide sequence ID" value="NZ_JABBGK010000001.1"/>
</dbReference>
<protein>
    <submittedName>
        <fullName evidence="2">Alpha/beta hydrolase</fullName>
    </submittedName>
</protein>
<evidence type="ECO:0000259" key="1">
    <source>
        <dbReference type="Pfam" id="PF00561"/>
    </source>
</evidence>
<dbReference type="PANTHER" id="PTHR43433">
    <property type="entry name" value="HYDROLASE, ALPHA/BETA FOLD FAMILY PROTEIN"/>
    <property type="match status" value="1"/>
</dbReference>
<dbReference type="EMBL" id="JABBGK010000001">
    <property type="protein sequence ID" value="NML74274.1"/>
    <property type="molecule type" value="Genomic_DNA"/>
</dbReference>
<dbReference type="PANTHER" id="PTHR43433:SF5">
    <property type="entry name" value="AB HYDROLASE-1 DOMAIN-CONTAINING PROTEIN"/>
    <property type="match status" value="1"/>
</dbReference>